<dbReference type="GO" id="GO:0022857">
    <property type="term" value="F:transmembrane transporter activity"/>
    <property type="evidence" value="ECO:0007669"/>
    <property type="project" value="InterPro"/>
</dbReference>
<keyword evidence="1" id="KW-0472">Membrane</keyword>
<accession>A0A5B1LVQ3</accession>
<comment type="caution">
    <text evidence="2">The sequence shown here is derived from an EMBL/GenBank/DDBJ whole genome shotgun (WGS) entry which is preliminary data.</text>
</comment>
<evidence type="ECO:0000256" key="1">
    <source>
        <dbReference type="SAM" id="Phobius"/>
    </source>
</evidence>
<keyword evidence="1" id="KW-1133">Transmembrane helix</keyword>
<organism evidence="2 3">
    <name type="scientific">Nocardioides antri</name>
    <dbReference type="NCBI Taxonomy" id="2607659"/>
    <lineage>
        <taxon>Bacteria</taxon>
        <taxon>Bacillati</taxon>
        <taxon>Actinomycetota</taxon>
        <taxon>Actinomycetes</taxon>
        <taxon>Propionibacteriales</taxon>
        <taxon>Nocardioidaceae</taxon>
        <taxon>Nocardioides</taxon>
    </lineage>
</organism>
<feature type="transmembrane region" description="Helical" evidence="1">
    <location>
        <begin position="114"/>
        <end position="130"/>
    </location>
</feature>
<sequence length="155" mass="15208">MSPACGFACVLGSLSGFAFARLGLRSSYLGATVLLAAALGLLGAATADPATALVAALLFGAFFATVIAAHGVWNAEVFESHPAAGLAAVSTALTVGTLVGPSLAGVVIGQASHAIALVGAAVVTCVALPFCPPTARRRAVLAQHAQECSATPVRP</sequence>
<proteinExistence type="predicted"/>
<dbReference type="InterPro" id="IPR011701">
    <property type="entry name" value="MFS"/>
</dbReference>
<dbReference type="EMBL" id="VUJW01000012">
    <property type="protein sequence ID" value="KAA1424228.1"/>
    <property type="molecule type" value="Genomic_DNA"/>
</dbReference>
<dbReference type="SUPFAM" id="SSF103473">
    <property type="entry name" value="MFS general substrate transporter"/>
    <property type="match status" value="1"/>
</dbReference>
<keyword evidence="3" id="KW-1185">Reference proteome</keyword>
<dbReference type="AlphaFoldDB" id="A0A5B1LVQ3"/>
<keyword evidence="1" id="KW-0812">Transmembrane</keyword>
<reference evidence="2 3" key="1">
    <citation type="submission" date="2019-09" db="EMBL/GenBank/DDBJ databases">
        <title>Nocardioides panacisoli sp. nov., isolated from the soil of a ginseng field.</title>
        <authorList>
            <person name="Cho C."/>
        </authorList>
    </citation>
    <scope>NUCLEOTIDE SEQUENCE [LARGE SCALE GENOMIC DNA]</scope>
    <source>
        <strain evidence="2 3">BN140041</strain>
    </source>
</reference>
<evidence type="ECO:0000313" key="2">
    <source>
        <dbReference type="EMBL" id="KAA1424228.1"/>
    </source>
</evidence>
<evidence type="ECO:0000313" key="3">
    <source>
        <dbReference type="Proteomes" id="UP000324351"/>
    </source>
</evidence>
<dbReference type="InterPro" id="IPR036259">
    <property type="entry name" value="MFS_trans_sf"/>
</dbReference>
<dbReference type="Gene3D" id="1.20.1250.20">
    <property type="entry name" value="MFS general substrate transporter like domains"/>
    <property type="match status" value="1"/>
</dbReference>
<feature type="transmembrane region" description="Helical" evidence="1">
    <location>
        <begin position="52"/>
        <end position="73"/>
    </location>
</feature>
<dbReference type="Pfam" id="PF07690">
    <property type="entry name" value="MFS_1"/>
    <property type="match status" value="1"/>
</dbReference>
<feature type="transmembrane region" description="Helical" evidence="1">
    <location>
        <begin position="28"/>
        <end position="45"/>
    </location>
</feature>
<dbReference type="Proteomes" id="UP000324351">
    <property type="component" value="Unassembled WGS sequence"/>
</dbReference>
<dbReference type="RefSeq" id="WP_149751960.1">
    <property type="nucleotide sequence ID" value="NZ_VUJW01000012.1"/>
</dbReference>
<feature type="transmembrane region" description="Helical" evidence="1">
    <location>
        <begin position="85"/>
        <end position="107"/>
    </location>
</feature>
<protein>
    <submittedName>
        <fullName evidence="2">MFS transporter</fullName>
    </submittedName>
</protein>
<reference evidence="2 3" key="2">
    <citation type="submission" date="2019-09" db="EMBL/GenBank/DDBJ databases">
        <authorList>
            <person name="Jin C."/>
        </authorList>
    </citation>
    <scope>NUCLEOTIDE SEQUENCE [LARGE SCALE GENOMIC DNA]</scope>
    <source>
        <strain evidence="2 3">BN140041</strain>
    </source>
</reference>
<gene>
    <name evidence="2" type="ORF">F0U47_18450</name>
</gene>
<name>A0A5B1LVQ3_9ACTN</name>